<organism evidence="2">
    <name type="scientific">marine sediment metagenome</name>
    <dbReference type="NCBI Taxonomy" id="412755"/>
    <lineage>
        <taxon>unclassified sequences</taxon>
        <taxon>metagenomes</taxon>
        <taxon>ecological metagenomes</taxon>
    </lineage>
</organism>
<reference evidence="2" key="1">
    <citation type="journal article" date="2014" name="Front. Microbiol.">
        <title>High frequency of phylogenetically diverse reductive dehalogenase-homologous genes in deep subseafloor sedimentary metagenomes.</title>
        <authorList>
            <person name="Kawai M."/>
            <person name="Futagami T."/>
            <person name="Toyoda A."/>
            <person name="Takaki Y."/>
            <person name="Nishi S."/>
            <person name="Hori S."/>
            <person name="Arai W."/>
            <person name="Tsubouchi T."/>
            <person name="Morono Y."/>
            <person name="Uchiyama I."/>
            <person name="Ito T."/>
            <person name="Fujiyama A."/>
            <person name="Inagaki F."/>
            <person name="Takami H."/>
        </authorList>
    </citation>
    <scope>NUCLEOTIDE SEQUENCE</scope>
    <source>
        <strain evidence="2">Expedition CK06-06</strain>
    </source>
</reference>
<dbReference type="InterPro" id="IPR039424">
    <property type="entry name" value="SBP_5"/>
</dbReference>
<dbReference type="Pfam" id="PF00496">
    <property type="entry name" value="SBP_bac_5"/>
    <property type="match status" value="1"/>
</dbReference>
<dbReference type="Gene3D" id="3.90.76.10">
    <property type="entry name" value="Dipeptide-binding Protein, Domain 1"/>
    <property type="match status" value="1"/>
</dbReference>
<dbReference type="Gene3D" id="3.10.105.10">
    <property type="entry name" value="Dipeptide-binding Protein, Domain 3"/>
    <property type="match status" value="1"/>
</dbReference>
<name>X1P085_9ZZZZ</name>
<dbReference type="InterPro" id="IPR000914">
    <property type="entry name" value="SBP_5_dom"/>
</dbReference>
<feature type="non-terminal residue" evidence="2">
    <location>
        <position position="249"/>
    </location>
</feature>
<dbReference type="GO" id="GO:1904680">
    <property type="term" value="F:peptide transmembrane transporter activity"/>
    <property type="evidence" value="ECO:0007669"/>
    <property type="project" value="TreeGrafter"/>
</dbReference>
<dbReference type="PANTHER" id="PTHR30290">
    <property type="entry name" value="PERIPLASMIC BINDING COMPONENT OF ABC TRANSPORTER"/>
    <property type="match status" value="1"/>
</dbReference>
<accession>X1P085</accession>
<evidence type="ECO:0000259" key="1">
    <source>
        <dbReference type="Pfam" id="PF00496"/>
    </source>
</evidence>
<evidence type="ECO:0000313" key="2">
    <source>
        <dbReference type="EMBL" id="GAI35856.1"/>
    </source>
</evidence>
<dbReference type="AlphaFoldDB" id="X1P085"/>
<dbReference type="PANTHER" id="PTHR30290:SF65">
    <property type="entry name" value="MONOACYL PHOSPHATIDYLINOSITOL TETRAMANNOSIDE-BINDING PROTEIN LPQW-RELATED"/>
    <property type="match status" value="1"/>
</dbReference>
<protein>
    <recommendedName>
        <fullName evidence="1">Solute-binding protein family 5 domain-containing protein</fullName>
    </recommendedName>
</protein>
<dbReference type="EMBL" id="BARV01032599">
    <property type="protein sequence ID" value="GAI35856.1"/>
    <property type="molecule type" value="Genomic_DNA"/>
</dbReference>
<dbReference type="GO" id="GO:0015833">
    <property type="term" value="P:peptide transport"/>
    <property type="evidence" value="ECO:0007669"/>
    <property type="project" value="TreeGrafter"/>
</dbReference>
<dbReference type="SUPFAM" id="SSF53850">
    <property type="entry name" value="Periplasmic binding protein-like II"/>
    <property type="match status" value="1"/>
</dbReference>
<gene>
    <name evidence="2" type="ORF">S06H3_51383</name>
</gene>
<proteinExistence type="predicted"/>
<dbReference type="Gene3D" id="3.40.190.10">
    <property type="entry name" value="Periplasmic binding protein-like II"/>
    <property type="match status" value="1"/>
</dbReference>
<sequence>QMTIKLREGVYWSDGVEFTADDVVFTIEFLKATPGMNYNVQLQEVESVSAPDKYTVVIELTEPDSRFHAFFLDRWGCCWIMPQHVWEEVEDPIAFEYNPPLSLGPYVLHSYDPAGFWTGWERRDDWDRTPTGMLYGKPAPKYVVLRAPGEATAQVMAVSRHELDNAVPITIEAQKAALVMDPYASTFYPDFPWSDNFDPCITGLTFNALKPPFDNGEVRWALTLAIDIVSYSATAFDGGTLLSVLLTPT</sequence>
<feature type="non-terminal residue" evidence="2">
    <location>
        <position position="1"/>
    </location>
</feature>
<feature type="domain" description="Solute-binding protein family 5" evidence="1">
    <location>
        <begin position="2"/>
        <end position="239"/>
    </location>
</feature>
<comment type="caution">
    <text evidence="2">The sequence shown here is derived from an EMBL/GenBank/DDBJ whole genome shotgun (WGS) entry which is preliminary data.</text>
</comment>